<evidence type="ECO:0000313" key="2">
    <source>
        <dbReference type="Proteomes" id="UP000479190"/>
    </source>
</evidence>
<accession>A0A6H5IY92</accession>
<keyword evidence="2" id="KW-1185">Reference proteome</keyword>
<dbReference type="Proteomes" id="UP000479190">
    <property type="component" value="Unassembled WGS sequence"/>
</dbReference>
<reference evidence="1 2" key="1">
    <citation type="submission" date="2020-02" db="EMBL/GenBank/DDBJ databases">
        <authorList>
            <person name="Ferguson B K."/>
        </authorList>
    </citation>
    <scope>NUCLEOTIDE SEQUENCE [LARGE SCALE GENOMIC DNA]</scope>
</reference>
<dbReference type="AlphaFoldDB" id="A0A6H5IY92"/>
<proteinExistence type="predicted"/>
<organism evidence="1 2">
    <name type="scientific">Trichogramma brassicae</name>
    <dbReference type="NCBI Taxonomy" id="86971"/>
    <lineage>
        <taxon>Eukaryota</taxon>
        <taxon>Metazoa</taxon>
        <taxon>Ecdysozoa</taxon>
        <taxon>Arthropoda</taxon>
        <taxon>Hexapoda</taxon>
        <taxon>Insecta</taxon>
        <taxon>Pterygota</taxon>
        <taxon>Neoptera</taxon>
        <taxon>Endopterygota</taxon>
        <taxon>Hymenoptera</taxon>
        <taxon>Apocrita</taxon>
        <taxon>Proctotrupomorpha</taxon>
        <taxon>Chalcidoidea</taxon>
        <taxon>Trichogrammatidae</taxon>
        <taxon>Trichogramma</taxon>
    </lineage>
</organism>
<name>A0A6H5IY92_9HYME</name>
<evidence type="ECO:0000313" key="1">
    <source>
        <dbReference type="EMBL" id="CAB0042192.1"/>
    </source>
</evidence>
<protein>
    <submittedName>
        <fullName evidence="1">Uncharacterized protein</fullName>
    </submittedName>
</protein>
<dbReference type="EMBL" id="CADCXV010001168">
    <property type="protein sequence ID" value="CAB0042192.1"/>
    <property type="molecule type" value="Genomic_DNA"/>
</dbReference>
<gene>
    <name evidence="1" type="ORF">TBRA_LOCUS13824</name>
</gene>
<sequence>MIAKDVKDVQDVQDVEDVKPKKKNIIRSDMILYNYFKIIMEPQDAWEFDFDEEILEEQGEIDDNEEDYVYQDLMIEAGAFIPQNPLNDLLQKDEAIEIIPAQVQMHTMLLSELILQELCKTARLLLLT</sequence>